<dbReference type="PANTHER" id="PTHR43313:SF1">
    <property type="entry name" value="3BETA-HYDROXYSTEROID DEHYDROGENASE DHS-16"/>
    <property type="match status" value="1"/>
</dbReference>
<organism evidence="2 3">
    <name type="scientific">Nostoc piscinale CENA21</name>
    <dbReference type="NCBI Taxonomy" id="224013"/>
    <lineage>
        <taxon>Bacteria</taxon>
        <taxon>Bacillati</taxon>
        <taxon>Cyanobacteriota</taxon>
        <taxon>Cyanophyceae</taxon>
        <taxon>Nostocales</taxon>
        <taxon>Nostocaceae</taxon>
        <taxon>Nostoc</taxon>
    </lineage>
</organism>
<dbReference type="Proteomes" id="UP000062645">
    <property type="component" value="Chromosome"/>
</dbReference>
<dbReference type="STRING" id="224013.ACX27_14510"/>
<dbReference type="SUPFAM" id="SSF51735">
    <property type="entry name" value="NAD(P)-binding Rossmann-fold domains"/>
    <property type="match status" value="1"/>
</dbReference>
<dbReference type="Pfam" id="PF00106">
    <property type="entry name" value="adh_short"/>
    <property type="match status" value="1"/>
</dbReference>
<sequence length="293" mass="32303">MNQTNKGAVVITGTSTGLGRATALFLDKKGYQVFAGVRSEKDAESLKQAASGDLIPIILDITKPEQIKSALDFVSLAVGEQGLFALINNAVVAANGAIECTTIEDIRLNFEVNVIGQIAVTQAFLPMLRKAKGRIINISGVCGRVAVPYFGILSATKAALESLTDCLRMELKSSGVEVLSILPADALITPEQADKQALNYQKTLANISPEHQALYGKNHKIHIDNVIKNNREIGSPLEIVTEVILEALEAKKPKRQYFPTKYPWSLRLFALYKRLLPYQYFHDQVYFKSFNYD</sequence>
<dbReference type="PRINTS" id="PR00081">
    <property type="entry name" value="GDHRDH"/>
</dbReference>
<dbReference type="GO" id="GO:0016491">
    <property type="term" value="F:oxidoreductase activity"/>
    <property type="evidence" value="ECO:0007669"/>
    <property type="project" value="TreeGrafter"/>
</dbReference>
<keyword evidence="3" id="KW-1185">Reference proteome</keyword>
<dbReference type="Gene3D" id="3.40.50.720">
    <property type="entry name" value="NAD(P)-binding Rossmann-like Domain"/>
    <property type="match status" value="1"/>
</dbReference>
<dbReference type="InterPro" id="IPR002347">
    <property type="entry name" value="SDR_fam"/>
</dbReference>
<comment type="similarity">
    <text evidence="1">Belongs to the short-chain dehydrogenases/reductases (SDR) family.</text>
</comment>
<dbReference type="EMBL" id="CP012036">
    <property type="protein sequence ID" value="ALF53782.1"/>
    <property type="molecule type" value="Genomic_DNA"/>
</dbReference>
<gene>
    <name evidence="2" type="ORF">ACX27_14510</name>
</gene>
<dbReference type="OrthoDB" id="9775296at2"/>
<dbReference type="PATRIC" id="fig|224013.5.peg.3503"/>
<protein>
    <submittedName>
        <fullName evidence="2">Short-chain dehydrogenase</fullName>
    </submittedName>
</protein>
<evidence type="ECO:0000256" key="1">
    <source>
        <dbReference type="RuleBase" id="RU000363"/>
    </source>
</evidence>
<evidence type="ECO:0000313" key="3">
    <source>
        <dbReference type="Proteomes" id="UP000062645"/>
    </source>
</evidence>
<accession>A0A0M4T2P5</accession>
<proteinExistence type="inferred from homology"/>
<reference evidence="3" key="1">
    <citation type="submission" date="2015-07" db="EMBL/GenBank/DDBJ databases">
        <title>Genome Of Nitrogen-Fixing Cyanobacterium Nostoc piscinale CENA21 From Solimoes/Amazon River Floodplain Sediments And Comparative Genomics To Uncover Biosynthetic Natural Products Potential.</title>
        <authorList>
            <person name="Leao T.F."/>
            <person name="Leao P.N."/>
            <person name="Guimaraes P.I."/>
            <person name="de Melo A.G.C."/>
            <person name="Ramos R.T.J."/>
            <person name="Silva A."/>
            <person name="Fiore M.F."/>
            <person name="Schneider M.P.C."/>
        </authorList>
    </citation>
    <scope>NUCLEOTIDE SEQUENCE [LARGE SCALE GENOMIC DNA]</scope>
    <source>
        <strain evidence="3">CENA21</strain>
    </source>
</reference>
<dbReference type="KEGG" id="npz:ACX27_14510"/>
<dbReference type="RefSeq" id="WP_062293702.1">
    <property type="nucleotide sequence ID" value="NZ_CP012036.1"/>
</dbReference>
<dbReference type="PANTHER" id="PTHR43313">
    <property type="entry name" value="SHORT-CHAIN DEHYDROGENASE/REDUCTASE FAMILY 9C"/>
    <property type="match status" value="1"/>
</dbReference>
<dbReference type="PRINTS" id="PR00080">
    <property type="entry name" value="SDRFAMILY"/>
</dbReference>
<dbReference type="InterPro" id="IPR036291">
    <property type="entry name" value="NAD(P)-bd_dom_sf"/>
</dbReference>
<dbReference type="AlphaFoldDB" id="A0A0M4T2P5"/>
<name>A0A0M4T2P5_9NOSO</name>
<reference evidence="2 3" key="2">
    <citation type="journal article" date="2016" name="Genome Announc.">
        <title>Draft Genome Sequence of the N2-Fixing Cyanobacterium Nostoc piscinale CENA21, Isolated from the Brazilian Amazon Floodplain.</title>
        <authorList>
            <person name="Leao T."/>
            <person name="Guimaraes P.I."/>
            <person name="de Melo A.G."/>
            <person name="Ramos R.T."/>
            <person name="Leao P.N."/>
            <person name="Silva A."/>
            <person name="Fiore M.F."/>
            <person name="Schneider M.P."/>
        </authorList>
    </citation>
    <scope>NUCLEOTIDE SEQUENCE [LARGE SCALE GENOMIC DNA]</scope>
    <source>
        <strain evidence="2 3">CENA21</strain>
    </source>
</reference>
<dbReference type="GO" id="GO:0008202">
    <property type="term" value="P:steroid metabolic process"/>
    <property type="evidence" value="ECO:0007669"/>
    <property type="project" value="TreeGrafter"/>
</dbReference>
<evidence type="ECO:0000313" key="2">
    <source>
        <dbReference type="EMBL" id="ALF53782.1"/>
    </source>
</evidence>